<proteinExistence type="predicted"/>
<dbReference type="Gene3D" id="3.40.50.2000">
    <property type="entry name" value="Glycogen Phosphorylase B"/>
    <property type="match status" value="1"/>
</dbReference>
<dbReference type="SUPFAM" id="SSF53756">
    <property type="entry name" value="UDP-Glycosyltransferase/glycogen phosphorylase"/>
    <property type="match status" value="1"/>
</dbReference>
<dbReference type="EC" id="2.4.-.-" evidence="1"/>
<reference evidence="1 2" key="1">
    <citation type="submission" date="2022-06" db="EMBL/GenBank/DDBJ databases">
        <title>Isolation of gut microbiota from human fecal samples.</title>
        <authorList>
            <person name="Pamer E.G."/>
            <person name="Barat B."/>
            <person name="Waligurski E."/>
            <person name="Medina S."/>
            <person name="Paddock L."/>
            <person name="Mostad J."/>
        </authorList>
    </citation>
    <scope>NUCLEOTIDE SEQUENCE [LARGE SCALE GENOMIC DNA]</scope>
    <source>
        <strain evidence="1 2">DFI.9.90</strain>
    </source>
</reference>
<dbReference type="Pfam" id="PF13692">
    <property type="entry name" value="Glyco_trans_1_4"/>
    <property type="match status" value="1"/>
</dbReference>
<dbReference type="GO" id="GO:0016757">
    <property type="term" value="F:glycosyltransferase activity"/>
    <property type="evidence" value="ECO:0007669"/>
    <property type="project" value="UniProtKB-KW"/>
</dbReference>
<protein>
    <submittedName>
        <fullName evidence="1">Glycosyltransferase</fullName>
        <ecNumber evidence="1">2.4.-.-</ecNumber>
    </submittedName>
</protein>
<evidence type="ECO:0000313" key="2">
    <source>
        <dbReference type="Proteomes" id="UP001205919"/>
    </source>
</evidence>
<evidence type="ECO:0000313" key="1">
    <source>
        <dbReference type="EMBL" id="MCQ4814664.1"/>
    </source>
</evidence>
<dbReference type="Proteomes" id="UP001205919">
    <property type="component" value="Unassembled WGS sequence"/>
</dbReference>
<dbReference type="AlphaFoldDB" id="A0AAW5K9G0"/>
<gene>
    <name evidence="1" type="ORF">NE630_09510</name>
</gene>
<comment type="caution">
    <text evidence="1">The sequence shown here is derived from an EMBL/GenBank/DDBJ whole genome shotgun (WGS) entry which is preliminary data.</text>
</comment>
<sequence>MPDKVVILSCFDTYENRVDLLYEYFVSKGYDAKVVTSCFSHFYKKPREEKKTGYTYLPTIPYSNNLSIKRLYSHFRFAQIASSEIEKIQPDVLYILCPPNLLSRVGKVYKMKHVRCKLILDIIDLWPETLPIKFLKNSFPFSLWKDIRTESLKVADVILTECDMYQRFLNPTNVLNMNTLYLARKDTCIKAETFLDGESIHLCYLGSINNIIDIDVILLLIDLIKKQKPVVLHIIGDGETREELISKSEAVGATVIYYGKVFDDNKKHEIFAKCHFGLNIMKDTVCVGLTIKSIDYFEAGLPIINNIKGDTWNLVLTENIGFNIDGQSNLAKAICSLNYEDNLQMRKRSRDLFVRLFSESAFMKKIDSLLENHKIA</sequence>
<organism evidence="1 2">
    <name type="scientific">Cloacibacillus evryensis</name>
    <dbReference type="NCBI Taxonomy" id="508460"/>
    <lineage>
        <taxon>Bacteria</taxon>
        <taxon>Thermotogati</taxon>
        <taxon>Synergistota</taxon>
        <taxon>Synergistia</taxon>
        <taxon>Synergistales</taxon>
        <taxon>Synergistaceae</taxon>
        <taxon>Cloacibacillus</taxon>
    </lineage>
</organism>
<name>A0AAW5K9G0_9BACT</name>
<dbReference type="EMBL" id="JANFYT010000018">
    <property type="protein sequence ID" value="MCQ4814664.1"/>
    <property type="molecule type" value="Genomic_DNA"/>
</dbReference>
<keyword evidence="1" id="KW-0328">Glycosyltransferase</keyword>
<accession>A0AAW5K9G0</accession>
<keyword evidence="1" id="KW-0808">Transferase</keyword>
<dbReference type="RefSeq" id="WP_256181997.1">
    <property type="nucleotide sequence ID" value="NZ_JANFYT010000018.1"/>
</dbReference>
<keyword evidence="2" id="KW-1185">Reference proteome</keyword>